<proteinExistence type="inferred from homology"/>
<dbReference type="InterPro" id="IPR038973">
    <property type="entry name" value="MutL/Mlh/Pms-like"/>
</dbReference>
<dbReference type="GO" id="GO:0140664">
    <property type="term" value="F:ATP-dependent DNA damage sensor activity"/>
    <property type="evidence" value="ECO:0007669"/>
    <property type="project" value="InterPro"/>
</dbReference>
<evidence type="ECO:0000256" key="3">
    <source>
        <dbReference type="ARBA" id="ARBA00022763"/>
    </source>
</evidence>
<dbReference type="Gene3D" id="3.30.565.10">
    <property type="entry name" value="Histidine kinase-like ATPase, C-terminal domain"/>
    <property type="match status" value="1"/>
</dbReference>
<dbReference type="GO" id="GO:0006298">
    <property type="term" value="P:mismatch repair"/>
    <property type="evidence" value="ECO:0007669"/>
    <property type="project" value="InterPro"/>
</dbReference>
<dbReference type="GO" id="GO:0032389">
    <property type="term" value="C:MutLalpha complex"/>
    <property type="evidence" value="ECO:0007669"/>
    <property type="project" value="TreeGrafter"/>
</dbReference>
<dbReference type="PROSITE" id="PS00058">
    <property type="entry name" value="DNA_MISMATCH_REPAIR_1"/>
    <property type="match status" value="1"/>
</dbReference>
<dbReference type="Gene3D" id="3.30.230.10">
    <property type="match status" value="1"/>
</dbReference>
<evidence type="ECO:0000256" key="1">
    <source>
        <dbReference type="ARBA" id="ARBA00004123"/>
    </source>
</evidence>
<dbReference type="GO" id="GO:0005524">
    <property type="term" value="F:ATP binding"/>
    <property type="evidence" value="ECO:0007669"/>
    <property type="project" value="InterPro"/>
</dbReference>
<keyword evidence="3" id="KW-0227">DNA damage</keyword>
<dbReference type="SMART" id="SM01340">
    <property type="entry name" value="DNA_mis_repair"/>
    <property type="match status" value="1"/>
</dbReference>
<evidence type="ECO:0000256" key="2">
    <source>
        <dbReference type="ARBA" id="ARBA00006082"/>
    </source>
</evidence>
<dbReference type="SUPFAM" id="SSF55874">
    <property type="entry name" value="ATPase domain of HSP90 chaperone/DNA topoisomerase II/histidine kinase"/>
    <property type="match status" value="1"/>
</dbReference>
<keyword evidence="5" id="KW-0539">Nucleus</keyword>
<dbReference type="CDD" id="cd00782">
    <property type="entry name" value="MutL_Trans"/>
    <property type="match status" value="1"/>
</dbReference>
<evidence type="ECO:0000259" key="6">
    <source>
        <dbReference type="SMART" id="SM01340"/>
    </source>
</evidence>
<accession>A0A0E3D7L7</accession>
<comment type="subcellular location">
    <subcellularLocation>
        <location evidence="1">Nucleus</location>
    </subcellularLocation>
</comment>
<dbReference type="EMBL" id="JF773732">
    <property type="protein sequence ID" value="AEW27280.1"/>
    <property type="molecule type" value="Genomic_DNA"/>
</dbReference>
<dbReference type="InterPro" id="IPR020568">
    <property type="entry name" value="Ribosomal_Su5_D2-typ_SF"/>
</dbReference>
<name>A0A0E3D7L7_TRIVA</name>
<dbReference type="PANTHER" id="PTHR10073:SF52">
    <property type="entry name" value="MISMATCH REPAIR ENDONUCLEASE PMS2"/>
    <property type="match status" value="1"/>
</dbReference>
<dbReference type="VEuPathDB" id="TrichDB:TVAG_364540"/>
<sequence length="687" mass="79077">MLNDQSWFNKIILIGQRIIHQLDETVIKRIAAGEVIHGPINVFKELLENALDSGADRISIIFKGGGTTLIEVSDNGCGISDEDMELVCKRHTTSKITSYKDIAELQTFGFRGEALFSISCISNLSIKTNQKDTTLGTLGNYYNGDLIGELQSCTCTKGTTITAQNIFLGNQQRLNSLPNFRLRNRKVIFMMLKYCVAMPNVAFSLFVDDKDKIRSSGNATHEDVLRSLFSYQDTTRLDFEITKTASAAIFLGSPKKKMMKINGVFVNGRLVHNETIKRGITKLYDQYTKPGVIPFFIVLLKISSQNLDVNVHPAKKTVLIAREKFIANVILSKVEQHLKVLYSKREEKTKIVNFTNSEEVHDEIPPLRKNSYVKTKLEIESEEKQKDVEAHFLDEFDENDATKEMLVERRKRLFKEIKFKPKKIEKKHDFLTLERFLMISKDKATKPKEELTNDESHDKKFIEALKGDIKLVECKQLSNFIVAMKLVGFIGLKYILVDVSEALYIIDLHQITKEFFRQISLEFVGNFGVFVFDRKIDIKTIYEEMKNYNDSIIDIDYKIIEKYRNYLLVNFKIEIDEEFSLISLPIVVPGYLPLLSHIPTFLVGLYNSMTLKDIDSIFVGIIDCLSDLFAINESDVSDSQYIKRQIEENIIPEMRRAAFRPPKKLYDDGYIKQITNTRHIERLFAHF</sequence>
<dbReference type="InterPro" id="IPR032189">
    <property type="entry name" value="Mlh1_C"/>
</dbReference>
<dbReference type="VEuPathDB" id="TrichDB:TVAGG3_0001070"/>
<evidence type="ECO:0000313" key="7">
    <source>
        <dbReference type="EMBL" id="AEW27280.1"/>
    </source>
</evidence>
<dbReference type="Pfam" id="PF01119">
    <property type="entry name" value="DNA_mis_repair"/>
    <property type="match status" value="1"/>
</dbReference>
<dbReference type="InterPro" id="IPR003594">
    <property type="entry name" value="HATPase_dom"/>
</dbReference>
<dbReference type="InterPro" id="IPR036890">
    <property type="entry name" value="HATPase_C_sf"/>
</dbReference>
<evidence type="ECO:0000256" key="5">
    <source>
        <dbReference type="ARBA" id="ARBA00023242"/>
    </source>
</evidence>
<organism evidence="7">
    <name type="scientific">Trichomonas vaginalis</name>
    <dbReference type="NCBI Taxonomy" id="5722"/>
    <lineage>
        <taxon>Eukaryota</taxon>
        <taxon>Metamonada</taxon>
        <taxon>Parabasalia</taxon>
        <taxon>Trichomonadida</taxon>
        <taxon>Trichomonadidae</taxon>
        <taxon>Trichomonas</taxon>
    </lineage>
</organism>
<feature type="domain" description="DNA mismatch repair protein S5" evidence="6">
    <location>
        <begin position="225"/>
        <end position="339"/>
    </location>
</feature>
<dbReference type="InterPro" id="IPR014721">
    <property type="entry name" value="Ribsml_uS5_D2-typ_fold_subgr"/>
</dbReference>
<dbReference type="InterPro" id="IPR002099">
    <property type="entry name" value="MutL/Mlh/PMS"/>
</dbReference>
<evidence type="ECO:0000256" key="4">
    <source>
        <dbReference type="ARBA" id="ARBA00023204"/>
    </source>
</evidence>
<comment type="similarity">
    <text evidence="2">Belongs to the DNA mismatch repair MutL/HexB family.</text>
</comment>
<dbReference type="InterPro" id="IPR014762">
    <property type="entry name" value="DNA_mismatch_repair_CS"/>
</dbReference>
<dbReference type="InterPro" id="IPR013507">
    <property type="entry name" value="DNA_mismatch_S5_2-like"/>
</dbReference>
<reference evidence="7" key="1">
    <citation type="submission" date="2011-04" db="EMBL/GenBank/DDBJ databases">
        <title>Trichomonas vaginalis, Pentatrichomonas hominis and Tritrichomonas foetus meiosis-specific genes are less variable than housekeeping or mismatch repair genes.</title>
        <authorList>
            <person name="Malik S.-B."/>
            <person name="Conrad M.D."/>
            <person name="Sullivan S.A."/>
            <person name="Jelcic M.J."/>
            <person name="Carlton J.M."/>
        </authorList>
    </citation>
    <scope>NUCLEOTIDE SEQUENCE</scope>
    <source>
        <strain evidence="7">B7RC2</strain>
    </source>
</reference>
<keyword evidence="4" id="KW-0234">DNA repair</keyword>
<dbReference type="NCBIfam" id="TIGR00585">
    <property type="entry name" value="mutl"/>
    <property type="match status" value="1"/>
</dbReference>
<dbReference type="AlphaFoldDB" id="A0A0E3D7L7"/>
<dbReference type="GO" id="GO:0030983">
    <property type="term" value="F:mismatched DNA binding"/>
    <property type="evidence" value="ECO:0007669"/>
    <property type="project" value="InterPro"/>
</dbReference>
<dbReference type="FunFam" id="3.30.565.10:FF:000003">
    <property type="entry name" value="DNA mismatch repair endonuclease MutL"/>
    <property type="match status" value="1"/>
</dbReference>
<dbReference type="CDD" id="cd16926">
    <property type="entry name" value="HATPase_MutL-MLH-PMS-like"/>
    <property type="match status" value="1"/>
</dbReference>
<dbReference type="SUPFAM" id="SSF54211">
    <property type="entry name" value="Ribosomal protein S5 domain 2-like"/>
    <property type="match status" value="1"/>
</dbReference>
<dbReference type="Pfam" id="PF16413">
    <property type="entry name" value="Mlh1_C"/>
    <property type="match status" value="1"/>
</dbReference>
<dbReference type="GO" id="GO:0016887">
    <property type="term" value="F:ATP hydrolysis activity"/>
    <property type="evidence" value="ECO:0007669"/>
    <property type="project" value="InterPro"/>
</dbReference>
<dbReference type="PANTHER" id="PTHR10073">
    <property type="entry name" value="DNA MISMATCH REPAIR PROTEIN MLH, PMS, MUTL"/>
    <property type="match status" value="1"/>
</dbReference>
<dbReference type="Pfam" id="PF02518">
    <property type="entry name" value="HATPase_c"/>
    <property type="match status" value="1"/>
</dbReference>
<protein>
    <submittedName>
        <fullName evidence="7">MLH1C</fullName>
    </submittedName>
</protein>